<accession>A0ACC0F5S9</accession>
<dbReference type="Proteomes" id="UP001060215">
    <property type="component" value="Chromosome 11"/>
</dbReference>
<reference evidence="1 2" key="1">
    <citation type="journal article" date="2022" name="Plant J.">
        <title>Chromosome-level genome of Camellia lanceoleosa provides a valuable resource for understanding genome evolution and self-incompatibility.</title>
        <authorList>
            <person name="Gong W."/>
            <person name="Xiao S."/>
            <person name="Wang L."/>
            <person name="Liao Z."/>
            <person name="Chang Y."/>
            <person name="Mo W."/>
            <person name="Hu G."/>
            <person name="Li W."/>
            <person name="Zhao G."/>
            <person name="Zhu H."/>
            <person name="Hu X."/>
            <person name="Ji K."/>
            <person name="Xiang X."/>
            <person name="Song Q."/>
            <person name="Yuan D."/>
            <person name="Jin S."/>
            <person name="Zhang L."/>
        </authorList>
    </citation>
    <scope>NUCLEOTIDE SEQUENCE [LARGE SCALE GENOMIC DNA]</scope>
    <source>
        <strain evidence="1">SQ_2022a</strain>
    </source>
</reference>
<dbReference type="EMBL" id="CM045768">
    <property type="protein sequence ID" value="KAI7983453.1"/>
    <property type="molecule type" value="Genomic_DNA"/>
</dbReference>
<proteinExistence type="predicted"/>
<evidence type="ECO:0000313" key="2">
    <source>
        <dbReference type="Proteomes" id="UP001060215"/>
    </source>
</evidence>
<protein>
    <submittedName>
        <fullName evidence="1">Uncharacterized protein</fullName>
    </submittedName>
</protein>
<keyword evidence="2" id="KW-1185">Reference proteome</keyword>
<gene>
    <name evidence="1" type="ORF">LOK49_LG15G00081</name>
</gene>
<name>A0ACC0F5S9_9ERIC</name>
<organism evidence="1 2">
    <name type="scientific">Camellia lanceoleosa</name>
    <dbReference type="NCBI Taxonomy" id="1840588"/>
    <lineage>
        <taxon>Eukaryota</taxon>
        <taxon>Viridiplantae</taxon>
        <taxon>Streptophyta</taxon>
        <taxon>Embryophyta</taxon>
        <taxon>Tracheophyta</taxon>
        <taxon>Spermatophyta</taxon>
        <taxon>Magnoliopsida</taxon>
        <taxon>eudicotyledons</taxon>
        <taxon>Gunneridae</taxon>
        <taxon>Pentapetalae</taxon>
        <taxon>asterids</taxon>
        <taxon>Ericales</taxon>
        <taxon>Theaceae</taxon>
        <taxon>Camellia</taxon>
    </lineage>
</organism>
<sequence>MLSQDLPQLTMELNRLENIRNYAVLSKSQSLKMLHERHLYRVFSADEDPEFDSAYSEEQRVIEAKIRMRQQELQDQELRMLTRQEISSSSRSMLPGEVGYSIGKVDEEIVSSQIPLRQSLRPRQNRSDSRSVTADVKGLARIMLEVALAKATDTLKQVKNLLSKTSEPVLKECLTICASQYESVVEDSILNAIKNVGLDNDEAIAYEDITISNASTCEDTFVEEPNPRKSPFTAGNNAVEHLVAKVDIWEIAPRFSDLLANTSVLFFQDRVKLLHPLDHEGMYAPTRSSCGGTVHLESGLLIEYDWLLMCCGLLKMKMTHF</sequence>
<comment type="caution">
    <text evidence="1">The sequence shown here is derived from an EMBL/GenBank/DDBJ whole genome shotgun (WGS) entry which is preliminary data.</text>
</comment>
<evidence type="ECO:0000313" key="1">
    <source>
        <dbReference type="EMBL" id="KAI7983453.1"/>
    </source>
</evidence>